<reference evidence="3" key="1">
    <citation type="submission" date="2024-04" db="EMBL/GenBank/DDBJ databases">
        <title>Salinicola lusitanus LLJ914,a marine bacterium isolated from the Okinawa Trough.</title>
        <authorList>
            <person name="Li J."/>
        </authorList>
    </citation>
    <scope>NUCLEOTIDE SEQUENCE [LARGE SCALE GENOMIC DNA]</scope>
</reference>
<dbReference type="AlphaFoldDB" id="A0AAW0MIB0"/>
<name>A0AAW0MIB0_9GOBI</name>
<sequence length="118" mass="12203">MDKKPGRPPGHPPGHPPGNPKGESGAKHGTGQAENPGGPAGRGHGGTRPRAPPNRAKSSQRKMDSNQRMVLGKGLEEGMVGGAMEEEEGLLVLRGTKIQDEEIEAEVGEGEEGTGVKV</sequence>
<proteinExistence type="predicted"/>
<gene>
    <name evidence="2" type="ORF">WMY93_031506</name>
</gene>
<feature type="compositionally biased region" description="Pro residues" evidence="1">
    <location>
        <begin position="7"/>
        <end position="19"/>
    </location>
</feature>
<dbReference type="EMBL" id="JBBPFD010000670">
    <property type="protein sequence ID" value="KAK7877834.1"/>
    <property type="molecule type" value="Genomic_DNA"/>
</dbReference>
<evidence type="ECO:0000313" key="2">
    <source>
        <dbReference type="EMBL" id="KAK7877834.1"/>
    </source>
</evidence>
<organism evidence="2 3">
    <name type="scientific">Mugilogobius chulae</name>
    <name type="common">yellowstripe goby</name>
    <dbReference type="NCBI Taxonomy" id="88201"/>
    <lineage>
        <taxon>Eukaryota</taxon>
        <taxon>Metazoa</taxon>
        <taxon>Chordata</taxon>
        <taxon>Craniata</taxon>
        <taxon>Vertebrata</taxon>
        <taxon>Euteleostomi</taxon>
        <taxon>Actinopterygii</taxon>
        <taxon>Neopterygii</taxon>
        <taxon>Teleostei</taxon>
        <taxon>Neoteleostei</taxon>
        <taxon>Acanthomorphata</taxon>
        <taxon>Gobiaria</taxon>
        <taxon>Gobiiformes</taxon>
        <taxon>Gobioidei</taxon>
        <taxon>Gobiidae</taxon>
        <taxon>Gobionellinae</taxon>
        <taxon>Mugilogobius</taxon>
    </lineage>
</organism>
<protein>
    <submittedName>
        <fullName evidence="2">Uncharacterized protein</fullName>
    </submittedName>
</protein>
<comment type="caution">
    <text evidence="2">The sequence shown here is derived from an EMBL/GenBank/DDBJ whole genome shotgun (WGS) entry which is preliminary data.</text>
</comment>
<evidence type="ECO:0000313" key="3">
    <source>
        <dbReference type="Proteomes" id="UP001460270"/>
    </source>
</evidence>
<feature type="region of interest" description="Disordered" evidence="1">
    <location>
        <begin position="1"/>
        <end position="69"/>
    </location>
</feature>
<accession>A0AAW0MIB0</accession>
<evidence type="ECO:0000256" key="1">
    <source>
        <dbReference type="SAM" id="MobiDB-lite"/>
    </source>
</evidence>
<keyword evidence="3" id="KW-1185">Reference proteome</keyword>
<dbReference type="Proteomes" id="UP001460270">
    <property type="component" value="Unassembled WGS sequence"/>
</dbReference>